<name>A0A4V2IV60_9DEIN</name>
<gene>
    <name evidence="2" type="ORF">ETP66_04035</name>
</gene>
<keyword evidence="3" id="KW-1185">Reference proteome</keyword>
<sequence>MVPLPPLEEALTRGLLGFVAALRQEGVRPGRGQVQAWLEALPHLPWRWETFYQAARALLAVRREEQAAFDRAFRRYFGLGAAWPLSAPRAAGAFAVAARGEEEGEGALRGAYSPLERLRRWPLEALTPREYELLGDLLRALAFPPPRARVRRRRPGLKGERLHLPATLRRALRLGEWVELRFRAPLRRPYRFYFLLDVSGSMAPYARGLFLLLQALWARGFPLEAYAFGTRLTRITPLLGLEPRGALPELGRLAEDFAGGTRLGAALQGLAEREGRRLGRRCLLFVLSDGLDQGEPKEVARALRVLRRRVRRIFWLNPLAGLPGYAPEARGMRAALPFLDALWPLGTLEEIRAFLRRLKALGPGG</sequence>
<organism evidence="2 3">
    <name type="scientific">Thermus thermamylovorans</name>
    <dbReference type="NCBI Taxonomy" id="2509362"/>
    <lineage>
        <taxon>Bacteria</taxon>
        <taxon>Thermotogati</taxon>
        <taxon>Deinococcota</taxon>
        <taxon>Deinococci</taxon>
        <taxon>Thermales</taxon>
        <taxon>Thermaceae</taxon>
        <taxon>Thermus</taxon>
    </lineage>
</organism>
<evidence type="ECO:0000259" key="1">
    <source>
        <dbReference type="SMART" id="SM00327"/>
    </source>
</evidence>
<dbReference type="SMART" id="SM00327">
    <property type="entry name" value="VWA"/>
    <property type="match status" value="1"/>
</dbReference>
<dbReference type="Gene3D" id="3.40.50.410">
    <property type="entry name" value="von Willebrand factor, type A domain"/>
    <property type="match status" value="1"/>
</dbReference>
<dbReference type="Pfam" id="PF05762">
    <property type="entry name" value="VWA_CoxE"/>
    <property type="match status" value="1"/>
</dbReference>
<evidence type="ECO:0000313" key="3">
    <source>
        <dbReference type="Proteomes" id="UP000292858"/>
    </source>
</evidence>
<dbReference type="Proteomes" id="UP000292858">
    <property type="component" value="Unassembled WGS sequence"/>
</dbReference>
<dbReference type="PANTHER" id="PTHR39338:SF6">
    <property type="entry name" value="BLL5662 PROTEIN"/>
    <property type="match status" value="1"/>
</dbReference>
<dbReference type="PANTHER" id="PTHR39338">
    <property type="entry name" value="BLL5662 PROTEIN-RELATED"/>
    <property type="match status" value="1"/>
</dbReference>
<proteinExistence type="predicted"/>
<accession>A0A4V2IV60</accession>
<dbReference type="InterPro" id="IPR002035">
    <property type="entry name" value="VWF_A"/>
</dbReference>
<reference evidence="2 3" key="1">
    <citation type="submission" date="2019-02" db="EMBL/GenBank/DDBJ databases">
        <title>Thermus sp. a novel from hot spring.</title>
        <authorList>
            <person name="Zhao Z."/>
        </authorList>
    </citation>
    <scope>NUCLEOTIDE SEQUENCE [LARGE SCALE GENOMIC DNA]</scope>
    <source>
        <strain evidence="2 3">CFH 72773T</strain>
    </source>
</reference>
<feature type="domain" description="VWFA" evidence="1">
    <location>
        <begin position="189"/>
        <end position="350"/>
    </location>
</feature>
<dbReference type="EMBL" id="SIJL01000004">
    <property type="protein sequence ID" value="TBH20954.1"/>
    <property type="molecule type" value="Genomic_DNA"/>
</dbReference>
<protein>
    <submittedName>
        <fullName evidence="2">VWA domain-containing protein</fullName>
    </submittedName>
</protein>
<dbReference type="InterPro" id="IPR036465">
    <property type="entry name" value="vWFA_dom_sf"/>
</dbReference>
<dbReference type="InterPro" id="IPR008912">
    <property type="entry name" value="Uncharacterised_CoxE"/>
</dbReference>
<dbReference type="SUPFAM" id="SSF53300">
    <property type="entry name" value="vWA-like"/>
    <property type="match status" value="1"/>
</dbReference>
<dbReference type="AlphaFoldDB" id="A0A4V2IV60"/>
<evidence type="ECO:0000313" key="2">
    <source>
        <dbReference type="EMBL" id="TBH20954.1"/>
    </source>
</evidence>
<comment type="caution">
    <text evidence="2">The sequence shown here is derived from an EMBL/GenBank/DDBJ whole genome shotgun (WGS) entry which is preliminary data.</text>
</comment>